<dbReference type="AlphaFoldDB" id="A0A9V1GE51"/>
<evidence type="ECO:0000256" key="1">
    <source>
        <dbReference type="SAM" id="Phobius"/>
    </source>
</evidence>
<reference evidence="3 4" key="1">
    <citation type="submission" date="2025-04" db="UniProtKB">
        <authorList>
            <consortium name="RefSeq"/>
        </authorList>
    </citation>
    <scope>IDENTIFICATION</scope>
    <source>
        <tissue evidence="3 4">Whole blood</tissue>
    </source>
</reference>
<sequence length="274" mass="30427">MGGGVIWTRNKPCFHLQVLAMASTLKKLWNKYIWAFENGDPRMDSWLLVHLPLPVILLSVFYLLVVASPCFMSGWECLRFAGSLAAYSPGLVAFSGYIFYEATLCTADRMIIPDTYAPKGTADPMKASQQQGQDDLEILMLIKITWLQATAPLESPSVNTLSSFSPFPCAHRHLPANRSSSYYERSQSTSPFCMSAMFFTQWAGVRYVSHGQGSVATVALSSYSHFTECSFPDGFNMVVLLCSLSVISLFLNCHHQTYLRGKREKLTSGAGPKD</sequence>
<keyword evidence="2" id="KW-1185">Reference proteome</keyword>
<feature type="transmembrane region" description="Helical" evidence="1">
    <location>
        <begin position="46"/>
        <end position="65"/>
    </location>
</feature>
<keyword evidence="1" id="KW-0472">Membrane</keyword>
<evidence type="ECO:0000313" key="3">
    <source>
        <dbReference type="RefSeq" id="XP_019320327.1"/>
    </source>
</evidence>
<protein>
    <submittedName>
        <fullName evidence="3 4">Uncharacterized protein LOC109276187 isoform X1</fullName>
    </submittedName>
</protein>
<dbReference type="RefSeq" id="XP_019320328.1">
    <property type="nucleotide sequence ID" value="XM_019464783.2"/>
</dbReference>
<accession>A0A9V1GE51</accession>
<feature type="transmembrane region" description="Helical" evidence="1">
    <location>
        <begin position="234"/>
        <end position="253"/>
    </location>
</feature>
<evidence type="ECO:0000313" key="2">
    <source>
        <dbReference type="Proteomes" id="UP001165780"/>
    </source>
</evidence>
<keyword evidence="1" id="KW-0812">Transmembrane</keyword>
<dbReference type="KEGG" id="ppad:109276187"/>
<dbReference type="RefSeq" id="XP_019320327.1">
    <property type="nucleotide sequence ID" value="XM_019464782.2"/>
</dbReference>
<keyword evidence="1" id="KW-1133">Transmembrane helix</keyword>
<evidence type="ECO:0000313" key="4">
    <source>
        <dbReference type="RefSeq" id="XP_019320328.1"/>
    </source>
</evidence>
<dbReference type="GeneID" id="109276187"/>
<dbReference type="Proteomes" id="UP001165780">
    <property type="component" value="Unplaced"/>
</dbReference>
<feature type="transmembrane region" description="Helical" evidence="1">
    <location>
        <begin position="77"/>
        <end position="100"/>
    </location>
</feature>
<name>A0A9V1GE51_PANPR</name>
<proteinExistence type="predicted"/>
<gene>
    <name evidence="3 4" type="primary">LOC109276187</name>
</gene>
<organism evidence="2 4">
    <name type="scientific">Panthera pardus</name>
    <name type="common">Leopard</name>
    <name type="synonym">Felis pardus</name>
    <dbReference type="NCBI Taxonomy" id="9691"/>
    <lineage>
        <taxon>Eukaryota</taxon>
        <taxon>Metazoa</taxon>
        <taxon>Chordata</taxon>
        <taxon>Craniata</taxon>
        <taxon>Vertebrata</taxon>
        <taxon>Euteleostomi</taxon>
        <taxon>Mammalia</taxon>
        <taxon>Eutheria</taxon>
        <taxon>Laurasiatheria</taxon>
        <taxon>Carnivora</taxon>
        <taxon>Feliformia</taxon>
        <taxon>Felidae</taxon>
        <taxon>Pantherinae</taxon>
        <taxon>Panthera</taxon>
    </lineage>
</organism>